<keyword evidence="1" id="KW-0479">Metal-binding</keyword>
<keyword evidence="5" id="KW-1185">Reference proteome</keyword>
<organism evidence="4 5">
    <name type="scientific">Stentor coeruleus</name>
    <dbReference type="NCBI Taxonomy" id="5963"/>
    <lineage>
        <taxon>Eukaryota</taxon>
        <taxon>Sar</taxon>
        <taxon>Alveolata</taxon>
        <taxon>Ciliophora</taxon>
        <taxon>Postciliodesmatophora</taxon>
        <taxon>Heterotrichea</taxon>
        <taxon>Heterotrichida</taxon>
        <taxon>Stentoridae</taxon>
        <taxon>Stentor</taxon>
    </lineage>
</organism>
<feature type="domain" description="RING-type" evidence="3">
    <location>
        <begin position="398"/>
        <end position="437"/>
    </location>
</feature>
<feature type="transmembrane region" description="Helical" evidence="2">
    <location>
        <begin position="233"/>
        <end position="258"/>
    </location>
</feature>
<dbReference type="InterPro" id="IPR001841">
    <property type="entry name" value="Znf_RING"/>
</dbReference>
<feature type="transmembrane region" description="Helical" evidence="2">
    <location>
        <begin position="201"/>
        <end position="221"/>
    </location>
</feature>
<dbReference type="InterPro" id="IPR013083">
    <property type="entry name" value="Znf_RING/FYVE/PHD"/>
</dbReference>
<dbReference type="Proteomes" id="UP000187209">
    <property type="component" value="Unassembled WGS sequence"/>
</dbReference>
<evidence type="ECO:0000259" key="3">
    <source>
        <dbReference type="PROSITE" id="PS50089"/>
    </source>
</evidence>
<protein>
    <recommendedName>
        <fullName evidence="3">RING-type domain-containing protein</fullName>
    </recommendedName>
</protein>
<evidence type="ECO:0000313" key="4">
    <source>
        <dbReference type="EMBL" id="OMJ82077.1"/>
    </source>
</evidence>
<keyword evidence="2" id="KW-1133">Transmembrane helix</keyword>
<dbReference type="SMART" id="SM00184">
    <property type="entry name" value="RING"/>
    <property type="match status" value="1"/>
</dbReference>
<dbReference type="OrthoDB" id="3045089at2759"/>
<keyword evidence="1" id="KW-0862">Zinc</keyword>
<dbReference type="PROSITE" id="PS50089">
    <property type="entry name" value="ZF_RING_2"/>
    <property type="match status" value="1"/>
</dbReference>
<dbReference type="GO" id="GO:0008270">
    <property type="term" value="F:zinc ion binding"/>
    <property type="evidence" value="ECO:0007669"/>
    <property type="project" value="UniProtKB-KW"/>
</dbReference>
<evidence type="ECO:0000256" key="2">
    <source>
        <dbReference type="SAM" id="Phobius"/>
    </source>
</evidence>
<feature type="transmembrane region" description="Helical" evidence="2">
    <location>
        <begin position="44"/>
        <end position="65"/>
    </location>
</feature>
<comment type="caution">
    <text evidence="4">The sequence shown here is derived from an EMBL/GenBank/DDBJ whole genome shotgun (WGS) entry which is preliminary data.</text>
</comment>
<feature type="transmembrane region" description="Helical" evidence="2">
    <location>
        <begin position="71"/>
        <end position="93"/>
    </location>
</feature>
<evidence type="ECO:0000313" key="5">
    <source>
        <dbReference type="Proteomes" id="UP000187209"/>
    </source>
</evidence>
<feature type="transmembrane region" description="Helical" evidence="2">
    <location>
        <begin position="105"/>
        <end position="126"/>
    </location>
</feature>
<gene>
    <name evidence="4" type="ORF">SteCoe_17351</name>
</gene>
<sequence length="463" mass="52332">MDNSEIEEIPIEDLNSARNLTENHGLTDERTTQIRENSIAINELLKWLQLGLVYTITFMCLILWNYKYVPIYIPILPLIIADCKNVILSSVLLHKSEGSKKTVHFKEIIESLGTLLAKIFLLISFACTNFKTVYLLIPLFVSTVANFFIKSISYNTCQTISEILFIIFRIARLLTVISVTFKIDKIYDFSWSLTLWPVWSFIGILGILIIGLTIYTIGACCTYKSQENSKLEIYSSCWLLSTCIGLLVATSFFCLSVSKGRLDFIPPLIFFFLFVFITSIFFKKLLKGLSDFIFGDRDPTIPTVLSNEVLPVHTEQISTSFTQRIRKALQTPPKTLVQLSSSYFKRTTIETTPKKRTGTLIVAQTQRGVERRSNTVSPKRERIDHIEINANAYEVEKCIACNERYANAVILECGHGGICFSCATKLEKDSGVCHICRSAISSVVKILNGPGEILDVISDNHYI</sequence>
<accession>A0A1R2BZH0</accession>
<keyword evidence="2" id="KW-0472">Membrane</keyword>
<feature type="transmembrane region" description="Helical" evidence="2">
    <location>
        <begin position="264"/>
        <end position="282"/>
    </location>
</feature>
<dbReference type="InterPro" id="IPR047126">
    <property type="entry name" value="RNF141-like"/>
</dbReference>
<name>A0A1R2BZH0_9CILI</name>
<feature type="transmembrane region" description="Helical" evidence="2">
    <location>
        <begin position="161"/>
        <end position="181"/>
    </location>
</feature>
<dbReference type="SUPFAM" id="SSF57850">
    <property type="entry name" value="RING/U-box"/>
    <property type="match status" value="1"/>
</dbReference>
<keyword evidence="2" id="KW-0812">Transmembrane</keyword>
<dbReference type="Pfam" id="PF13920">
    <property type="entry name" value="zf-C3HC4_3"/>
    <property type="match status" value="1"/>
</dbReference>
<dbReference type="Gene3D" id="3.30.40.10">
    <property type="entry name" value="Zinc/RING finger domain, C3HC4 (zinc finger)"/>
    <property type="match status" value="1"/>
</dbReference>
<proteinExistence type="predicted"/>
<dbReference type="AlphaFoldDB" id="A0A1R2BZH0"/>
<keyword evidence="1" id="KW-0863">Zinc-finger</keyword>
<dbReference type="PANTHER" id="PTHR12109">
    <property type="entry name" value="RING FINGER PROTEIN 141-RELATED"/>
    <property type="match status" value="1"/>
</dbReference>
<evidence type="ECO:0000256" key="1">
    <source>
        <dbReference type="PROSITE-ProRule" id="PRU00175"/>
    </source>
</evidence>
<feature type="transmembrane region" description="Helical" evidence="2">
    <location>
        <begin position="132"/>
        <end position="149"/>
    </location>
</feature>
<dbReference type="EMBL" id="MPUH01000355">
    <property type="protein sequence ID" value="OMJ82077.1"/>
    <property type="molecule type" value="Genomic_DNA"/>
</dbReference>
<dbReference type="PANTHER" id="PTHR12109:SF5">
    <property type="entry name" value="RING-TYPE DOMAIN-CONTAINING PROTEIN"/>
    <property type="match status" value="1"/>
</dbReference>
<reference evidence="4 5" key="1">
    <citation type="submission" date="2016-11" db="EMBL/GenBank/DDBJ databases">
        <title>The macronuclear genome of Stentor coeruleus: a giant cell with tiny introns.</title>
        <authorList>
            <person name="Slabodnick M."/>
            <person name="Ruby J.G."/>
            <person name="Reiff S.B."/>
            <person name="Swart E.C."/>
            <person name="Gosai S."/>
            <person name="Prabakaran S."/>
            <person name="Witkowska E."/>
            <person name="Larue G.E."/>
            <person name="Fisher S."/>
            <person name="Freeman R.M."/>
            <person name="Gunawardena J."/>
            <person name="Chu W."/>
            <person name="Stover N.A."/>
            <person name="Gregory B.D."/>
            <person name="Nowacki M."/>
            <person name="Derisi J."/>
            <person name="Roy S.W."/>
            <person name="Marshall W.F."/>
            <person name="Sood P."/>
        </authorList>
    </citation>
    <scope>NUCLEOTIDE SEQUENCE [LARGE SCALE GENOMIC DNA]</scope>
    <source>
        <strain evidence="4">WM001</strain>
    </source>
</reference>